<feature type="region of interest" description="Disordered" evidence="1">
    <location>
        <begin position="152"/>
        <end position="187"/>
    </location>
</feature>
<sequence length="372" mass="40915">MPVLPSSSDGPSDHPQPNLPPPSSDPSSSSDSTPPLPPQNVSPDSDDSSTPSSSPSSKLFSQLYNHPSTSSTLFPTLGTSTASILASKYDPSLSYFQSQATASSSTSATAAQPAVIPRMPEKCFSFCTQSDEARPLCRMLCLRKRTPLPTREEQLRRLRPPSVSKSLPSSGITSEITPSASSSASGSLSWLSAPFETLKRKIDPYSIIYVRGTPDGVVGRYMEELEWDDGEYDFGSVSRGVVSGASGKKRNRDEVRGMEWMEWGDQGALLHLPLSTIFHPIVSIPTTLNRILSPSRNFLNTYSSSFTDGAQLRVLSKFQEEVENGGAKNMIDKLRVYWNKRVEETRERREEMLKQRQERVKEVGKEVEGKGE</sequence>
<organism evidence="2 3">
    <name type="scientific">Kwoniella shandongensis</name>
    <dbReference type="NCBI Taxonomy" id="1734106"/>
    <lineage>
        <taxon>Eukaryota</taxon>
        <taxon>Fungi</taxon>
        <taxon>Dikarya</taxon>
        <taxon>Basidiomycota</taxon>
        <taxon>Agaricomycotina</taxon>
        <taxon>Tremellomycetes</taxon>
        <taxon>Tremellales</taxon>
        <taxon>Cryptococcaceae</taxon>
        <taxon>Kwoniella</taxon>
    </lineage>
</organism>
<feature type="compositionally biased region" description="Polar residues" evidence="1">
    <location>
        <begin position="1"/>
        <end position="10"/>
    </location>
</feature>
<dbReference type="Proteomes" id="UP000322225">
    <property type="component" value="Chromosome 9"/>
</dbReference>
<dbReference type="GeneID" id="43587302"/>
<accession>A0A5M6C356</accession>
<proteinExistence type="predicted"/>
<feature type="compositionally biased region" description="Low complexity" evidence="1">
    <location>
        <begin position="48"/>
        <end position="57"/>
    </location>
</feature>
<gene>
    <name evidence="2" type="ORF">CI109_105163</name>
</gene>
<dbReference type="RefSeq" id="XP_031862505.1">
    <property type="nucleotide sequence ID" value="XM_032003183.1"/>
</dbReference>
<dbReference type="EMBL" id="CP144059">
    <property type="protein sequence ID" value="WWD20687.1"/>
    <property type="molecule type" value="Genomic_DNA"/>
</dbReference>
<dbReference type="OrthoDB" id="2575650at2759"/>
<evidence type="ECO:0000313" key="3">
    <source>
        <dbReference type="Proteomes" id="UP000322225"/>
    </source>
</evidence>
<evidence type="ECO:0000313" key="2">
    <source>
        <dbReference type="EMBL" id="WWD20687.1"/>
    </source>
</evidence>
<feature type="region of interest" description="Disordered" evidence="1">
    <location>
        <begin position="1"/>
        <end position="62"/>
    </location>
</feature>
<feature type="region of interest" description="Disordered" evidence="1">
    <location>
        <begin position="347"/>
        <end position="372"/>
    </location>
</feature>
<dbReference type="KEGG" id="ksn:43587302"/>
<protein>
    <submittedName>
        <fullName evidence="2">Uncharacterized protein</fullName>
    </submittedName>
</protein>
<reference evidence="2" key="1">
    <citation type="submission" date="2017-08" db="EMBL/GenBank/DDBJ databases">
        <authorList>
            <person name="Cuomo C."/>
            <person name="Billmyre B."/>
            <person name="Heitman J."/>
        </authorList>
    </citation>
    <scope>NUCLEOTIDE SEQUENCE</scope>
    <source>
        <strain evidence="2">CBS 12478</strain>
    </source>
</reference>
<evidence type="ECO:0000256" key="1">
    <source>
        <dbReference type="SAM" id="MobiDB-lite"/>
    </source>
</evidence>
<feature type="compositionally biased region" description="Polar residues" evidence="1">
    <location>
        <begin position="163"/>
        <end position="178"/>
    </location>
</feature>
<keyword evidence="3" id="KW-1185">Reference proteome</keyword>
<reference evidence="2" key="2">
    <citation type="submission" date="2024-01" db="EMBL/GenBank/DDBJ databases">
        <title>Comparative genomics of Cryptococcus and Kwoniella reveals pathogenesis evolution and contrasting modes of karyotype evolution via chromosome fusion or intercentromeric recombination.</title>
        <authorList>
            <person name="Coelho M.A."/>
            <person name="David-Palma M."/>
            <person name="Shea T."/>
            <person name="Bowers K."/>
            <person name="McGinley-Smith S."/>
            <person name="Mohammad A.W."/>
            <person name="Gnirke A."/>
            <person name="Yurkov A.M."/>
            <person name="Nowrousian M."/>
            <person name="Sun S."/>
            <person name="Cuomo C.A."/>
            <person name="Heitman J."/>
        </authorList>
    </citation>
    <scope>NUCLEOTIDE SEQUENCE</scope>
    <source>
        <strain evidence="2">CBS 12478</strain>
    </source>
</reference>
<name>A0A5M6C356_9TREE</name>
<dbReference type="AlphaFoldDB" id="A0A5M6C356"/>